<evidence type="ECO:0000256" key="6">
    <source>
        <dbReference type="SAM" id="Phobius"/>
    </source>
</evidence>
<dbReference type="GO" id="GO:0016020">
    <property type="term" value="C:membrane"/>
    <property type="evidence" value="ECO:0007669"/>
    <property type="project" value="UniProtKB-SubCell"/>
</dbReference>
<keyword evidence="8" id="KW-1185">Reference proteome</keyword>
<dbReference type="GO" id="GO:0022857">
    <property type="term" value="F:transmembrane transporter activity"/>
    <property type="evidence" value="ECO:0007669"/>
    <property type="project" value="InterPro"/>
</dbReference>
<dbReference type="InterPro" id="IPR006043">
    <property type="entry name" value="NCS2"/>
</dbReference>
<evidence type="ECO:0000256" key="2">
    <source>
        <dbReference type="ARBA" id="ARBA00008821"/>
    </source>
</evidence>
<evidence type="ECO:0000256" key="1">
    <source>
        <dbReference type="ARBA" id="ARBA00004141"/>
    </source>
</evidence>
<evidence type="ECO:0000313" key="8">
    <source>
        <dbReference type="Proteomes" id="UP000694388"/>
    </source>
</evidence>
<feature type="transmembrane region" description="Helical" evidence="6">
    <location>
        <begin position="41"/>
        <end position="60"/>
    </location>
</feature>
<evidence type="ECO:0000256" key="3">
    <source>
        <dbReference type="ARBA" id="ARBA00022692"/>
    </source>
</evidence>
<keyword evidence="4 6" id="KW-1133">Transmembrane helix</keyword>
<name>A0A8C4WVJ9_EPTBU</name>
<dbReference type="Proteomes" id="UP000694388">
    <property type="component" value="Unplaced"/>
</dbReference>
<keyword evidence="3 6" id="KW-0812">Transmembrane</keyword>
<reference evidence="7" key="2">
    <citation type="submission" date="2025-09" db="UniProtKB">
        <authorList>
            <consortium name="Ensembl"/>
        </authorList>
    </citation>
    <scope>IDENTIFICATION</scope>
</reference>
<feature type="transmembrane region" description="Helical" evidence="6">
    <location>
        <begin position="67"/>
        <end position="85"/>
    </location>
</feature>
<feature type="transmembrane region" description="Helical" evidence="6">
    <location>
        <begin position="97"/>
        <end position="120"/>
    </location>
</feature>
<protein>
    <submittedName>
        <fullName evidence="7">Uncharacterized protein</fullName>
    </submittedName>
</protein>
<accession>A0A8C4WVJ9</accession>
<proteinExistence type="inferred from homology"/>
<keyword evidence="5 6" id="KW-0472">Membrane</keyword>
<comment type="similarity">
    <text evidence="2">Belongs to the nucleobase:cation symporter-2 (NCS2) (TC 2.A.40) family.</text>
</comment>
<evidence type="ECO:0000256" key="5">
    <source>
        <dbReference type="ARBA" id="ARBA00023136"/>
    </source>
</evidence>
<dbReference type="Pfam" id="PF00860">
    <property type="entry name" value="Xan_ur_permease"/>
    <property type="match status" value="1"/>
</dbReference>
<dbReference type="AlphaFoldDB" id="A0A8C4WVJ9"/>
<evidence type="ECO:0000256" key="4">
    <source>
        <dbReference type="ARBA" id="ARBA00022989"/>
    </source>
</evidence>
<dbReference type="PANTHER" id="PTHR11119">
    <property type="entry name" value="XANTHINE-URACIL / VITAMIN C PERMEASE FAMILY MEMBER"/>
    <property type="match status" value="1"/>
</dbReference>
<sequence>MSRWHPSHAVHGMTYSDDVETRHWNIANVTSHHVLDTSGELGAALLIAGIVQVVFGIAAIAGRVSAVCGPLVLAPSISLLGLAGYQQSATFSGEHWGLATGTITLMLICSQYLGGVYVPLPRCLSACSIRLPLLRLFSVLLPAGLVWIVCIALGGAIAPDTPRKPLCGLHECGRWRHVAANPEFRTTRCTCLQCGCGVVWPHARHTCLNGDLGL</sequence>
<feature type="transmembrane region" description="Helical" evidence="6">
    <location>
        <begin position="132"/>
        <end position="157"/>
    </location>
</feature>
<evidence type="ECO:0000313" key="7">
    <source>
        <dbReference type="Ensembl" id="ENSEBUP00000013865.1"/>
    </source>
</evidence>
<dbReference type="GeneTree" id="ENSGT00950000182953"/>
<dbReference type="Ensembl" id="ENSEBUT00000014441.1">
    <property type="protein sequence ID" value="ENSEBUP00000013865.1"/>
    <property type="gene ID" value="ENSEBUG00000008694.1"/>
</dbReference>
<organism evidence="7 8">
    <name type="scientific">Eptatretus burgeri</name>
    <name type="common">Inshore hagfish</name>
    <dbReference type="NCBI Taxonomy" id="7764"/>
    <lineage>
        <taxon>Eukaryota</taxon>
        <taxon>Metazoa</taxon>
        <taxon>Chordata</taxon>
        <taxon>Craniata</taxon>
        <taxon>Vertebrata</taxon>
        <taxon>Cyclostomata</taxon>
        <taxon>Myxini</taxon>
        <taxon>Myxiniformes</taxon>
        <taxon>Myxinidae</taxon>
        <taxon>Eptatretinae</taxon>
        <taxon>Eptatretus</taxon>
    </lineage>
</organism>
<reference evidence="7" key="1">
    <citation type="submission" date="2025-08" db="UniProtKB">
        <authorList>
            <consortium name="Ensembl"/>
        </authorList>
    </citation>
    <scope>IDENTIFICATION</scope>
</reference>
<comment type="subcellular location">
    <subcellularLocation>
        <location evidence="1">Membrane</location>
        <topology evidence="1">Multi-pass membrane protein</topology>
    </subcellularLocation>
</comment>